<keyword evidence="5" id="KW-1185">Reference proteome</keyword>
<comment type="similarity">
    <text evidence="1">Belongs to the scytalone dehydratase family.</text>
</comment>
<dbReference type="Gene3D" id="3.10.450.50">
    <property type="match status" value="1"/>
</dbReference>
<evidence type="ECO:0000313" key="5">
    <source>
        <dbReference type="Proteomes" id="UP000091956"/>
    </source>
</evidence>
<dbReference type="STRING" id="342668.A0A1B8GEJ9"/>
<reference evidence="5" key="2">
    <citation type="journal article" date="2018" name="Nat. Commun.">
        <title>Extreme sensitivity to ultraviolet light in the fungal pathogen causing white-nose syndrome of bats.</title>
        <authorList>
            <person name="Palmer J.M."/>
            <person name="Drees K.P."/>
            <person name="Foster J.T."/>
            <person name="Lindner D.L."/>
        </authorList>
    </citation>
    <scope>NUCLEOTIDE SEQUENCE [LARGE SCALE GENOMIC DNA]</scope>
    <source>
        <strain evidence="5">UAMH 10579</strain>
    </source>
</reference>
<dbReference type="RefSeq" id="XP_018127987.1">
    <property type="nucleotide sequence ID" value="XM_018277294.2"/>
</dbReference>
<dbReference type="Pfam" id="PF02982">
    <property type="entry name" value="Scytalone_dh"/>
    <property type="match status" value="1"/>
</dbReference>
<dbReference type="InterPro" id="IPR032710">
    <property type="entry name" value="NTF2-like_dom_sf"/>
</dbReference>
<dbReference type="SUPFAM" id="SSF54427">
    <property type="entry name" value="NTF2-like"/>
    <property type="match status" value="1"/>
</dbReference>
<evidence type="ECO:0000313" key="4">
    <source>
        <dbReference type="EMBL" id="OBT94254.1"/>
    </source>
</evidence>
<keyword evidence="2" id="KW-0456">Lyase</keyword>
<organism evidence="4 5">
    <name type="scientific">Pseudogymnoascus verrucosus</name>
    <dbReference type="NCBI Taxonomy" id="342668"/>
    <lineage>
        <taxon>Eukaryota</taxon>
        <taxon>Fungi</taxon>
        <taxon>Dikarya</taxon>
        <taxon>Ascomycota</taxon>
        <taxon>Pezizomycotina</taxon>
        <taxon>Leotiomycetes</taxon>
        <taxon>Thelebolales</taxon>
        <taxon>Thelebolaceae</taxon>
        <taxon>Pseudogymnoascus</taxon>
    </lineage>
</organism>
<feature type="domain" description="Scytalone dehydratase-like" evidence="3">
    <location>
        <begin position="39"/>
        <end position="198"/>
    </location>
</feature>
<evidence type="ECO:0000256" key="2">
    <source>
        <dbReference type="ARBA" id="ARBA00023239"/>
    </source>
</evidence>
<name>A0A1B8GEJ9_9PEZI</name>
<dbReference type="GO" id="GO:0016829">
    <property type="term" value="F:lyase activity"/>
    <property type="evidence" value="ECO:0007669"/>
    <property type="project" value="UniProtKB-KW"/>
</dbReference>
<dbReference type="OrthoDB" id="5281072at2759"/>
<evidence type="ECO:0000259" key="3">
    <source>
        <dbReference type="Pfam" id="PF02982"/>
    </source>
</evidence>
<accession>A0A1B8GEJ9</accession>
<protein>
    <recommendedName>
        <fullName evidence="3">Scytalone dehydratase-like domain-containing protein</fullName>
    </recommendedName>
</protein>
<dbReference type="EMBL" id="KV460245">
    <property type="protein sequence ID" value="OBT94254.1"/>
    <property type="molecule type" value="Genomic_DNA"/>
</dbReference>
<sequence length="375" mass="42026">MILTIVSLLRNSLGGLMGLNFANGSAISSPIDSKKGKKQITFEEHLALSSLLFHWADSYDSKDWARLSRILAPVLLIDYTQVSGESYPSMAAESFVAMMSSPGFLGDPLLKTQHLLGACEWEKVDDDFVIARQQLRAGHLRFEDETHKVEKQRGHSHATNEFYFRRVWIKDVEGDQGRWEWRWAGLKPVVRWNEYGVGPTLENISKTTDAEFYFDVTEDVALFVRCAETTYECDATLHGVRWFMIDGTNEPVPADCRKHLSHLITSHNYAGPLEVPGLTKLSGLRIRGTYSGTYWDNSLLLPTNVTINDLPDLVNITISMAIDDAASITSLNLLKLRHINLDLLLNSTGGPAINLTFLSLADVDSIKIYGEIDTF</sequence>
<proteinExistence type="inferred from homology"/>
<reference evidence="4 5" key="1">
    <citation type="submission" date="2016-03" db="EMBL/GenBank/DDBJ databases">
        <title>Comparative genomics of Pseudogymnoascus destructans, the fungus causing white-nose syndrome of bats.</title>
        <authorList>
            <person name="Palmer J.M."/>
            <person name="Drees K.P."/>
            <person name="Foster J.T."/>
            <person name="Lindner D.L."/>
        </authorList>
    </citation>
    <scope>NUCLEOTIDE SEQUENCE [LARGE SCALE GENOMIC DNA]</scope>
    <source>
        <strain evidence="4 5">UAMH 10579</strain>
    </source>
</reference>
<dbReference type="AlphaFoldDB" id="A0A1B8GEJ9"/>
<dbReference type="CDD" id="cd00531">
    <property type="entry name" value="NTF2_like"/>
    <property type="match status" value="1"/>
</dbReference>
<dbReference type="Proteomes" id="UP000091956">
    <property type="component" value="Unassembled WGS sequence"/>
</dbReference>
<dbReference type="GeneID" id="28841249"/>
<gene>
    <name evidence="4" type="ORF">VE01_07863</name>
</gene>
<evidence type="ECO:0000256" key="1">
    <source>
        <dbReference type="ARBA" id="ARBA00008584"/>
    </source>
</evidence>
<dbReference type="InterPro" id="IPR049884">
    <property type="entry name" value="Scytalone_dh"/>
</dbReference>